<evidence type="ECO:0000256" key="1">
    <source>
        <dbReference type="SAM" id="MobiDB-lite"/>
    </source>
</evidence>
<evidence type="ECO:0000313" key="2">
    <source>
        <dbReference type="EMBL" id="MZK19047.1"/>
    </source>
</evidence>
<organism evidence="2 3">
    <name type="scientific">Dorea longicatena</name>
    <dbReference type="NCBI Taxonomy" id="88431"/>
    <lineage>
        <taxon>Bacteria</taxon>
        <taxon>Bacillati</taxon>
        <taxon>Bacillota</taxon>
        <taxon>Clostridia</taxon>
        <taxon>Lachnospirales</taxon>
        <taxon>Lachnospiraceae</taxon>
        <taxon>Dorea</taxon>
    </lineage>
</organism>
<dbReference type="AlphaFoldDB" id="A0A845KQD0"/>
<gene>
    <name evidence="2" type="ORF">GT565_13270</name>
</gene>
<dbReference type="EMBL" id="WWSB01000021">
    <property type="protein sequence ID" value="MZK19047.1"/>
    <property type="molecule type" value="Genomic_DNA"/>
</dbReference>
<sequence length="328" mass="37759">MIAREMIAEKVFAESVAKDIRNFLPEKYENAEFQVMQMNKNNGVQMIGVQVRLQEENVCPVVYVGSFFNEIRLGEPVEKVMNEIAKCMEEAGNAPFVDCGINPMDYDSVKEHLAVMLVNTQANKRMLQEMPHENIEDLSAICYVDFPVESNDGKATMKVKNEHLKMWNVDAKEMFQQARANIQPVNTPILQSMDEMLLSIFNEEGHATNLLDENVDFGLRSHDMLYALTNVEKQYGASMITQPEVLNKLEQLFPEGFYVLPSSVHEVLIVPDNGEMEPKMLGEMVREVNKNEVERQEVLSDRVYSYDKEKHQIRQEPDSIQQVKEMER</sequence>
<feature type="region of interest" description="Disordered" evidence="1">
    <location>
        <begin position="309"/>
        <end position="328"/>
    </location>
</feature>
<reference evidence="2 3" key="1">
    <citation type="journal article" date="2019" name="Nat. Med.">
        <title>A library of human gut bacterial isolates paired with longitudinal multiomics data enables mechanistic microbiome research.</title>
        <authorList>
            <person name="Poyet M."/>
            <person name="Groussin M."/>
            <person name="Gibbons S.M."/>
            <person name="Avila-Pacheco J."/>
            <person name="Jiang X."/>
            <person name="Kearney S.M."/>
            <person name="Perrotta A.R."/>
            <person name="Berdy B."/>
            <person name="Zhao S."/>
            <person name="Lieberman T.D."/>
            <person name="Swanson P.K."/>
            <person name="Smith M."/>
            <person name="Roesemann S."/>
            <person name="Alexander J.E."/>
            <person name="Rich S.A."/>
            <person name="Livny J."/>
            <person name="Vlamakis H."/>
            <person name="Clish C."/>
            <person name="Bullock K."/>
            <person name="Deik A."/>
            <person name="Scott J."/>
            <person name="Pierce K.A."/>
            <person name="Xavier R.J."/>
            <person name="Alm E.J."/>
        </authorList>
    </citation>
    <scope>NUCLEOTIDE SEQUENCE [LARGE SCALE GENOMIC DNA]</scope>
    <source>
        <strain evidence="2 3">BIOML-A7</strain>
    </source>
</reference>
<name>A0A845KQD0_9FIRM</name>
<proteinExistence type="predicted"/>
<dbReference type="Proteomes" id="UP000446719">
    <property type="component" value="Unassembled WGS sequence"/>
</dbReference>
<dbReference type="RefSeq" id="WP_161159763.1">
    <property type="nucleotide sequence ID" value="NZ_WWSB01000021.1"/>
</dbReference>
<comment type="caution">
    <text evidence="2">The sequence shown here is derived from an EMBL/GenBank/DDBJ whole genome shotgun (WGS) entry which is preliminary data.</text>
</comment>
<dbReference type="InterPro" id="IPR043743">
    <property type="entry name" value="DUF5688"/>
</dbReference>
<evidence type="ECO:0000313" key="3">
    <source>
        <dbReference type="Proteomes" id="UP000446719"/>
    </source>
</evidence>
<dbReference type="Pfam" id="PF18941">
    <property type="entry name" value="DUF5688"/>
    <property type="match status" value="1"/>
</dbReference>
<accession>A0A845KQD0</accession>
<protein>
    <submittedName>
        <fullName evidence="2">Uncharacterized protein</fullName>
    </submittedName>
</protein>